<sequence>MALIQSVGAWGSSPVTIAATQAGSTIIVLIGTTGAIPTVSDNLGTVYTKVSVPGGSIGLYCFYARVAAGVNSISITNMGNANVFINEERGLASTMFDSVSVALNNGSGGTTWTSNPVNVGTSSGVGYVFTQYLGGMGMTGFGIDSPWKILSGTGITGGVVTNTSYGDQAAAGRRTITAAGTYTGSGFTGASWYPDAFTIFFKSSPTMKISSNLSITTTTGGPVAVSSDDFNRGDTTANDLGGSWGLLTGLTQGGQVLSNRASAIANFTCRNYYNVTLANDQYAEGVVANTNYGGVGFFLRTNPAAAQAYAVDFWGQPTGGIEIYYRSDSATSTVIANTAYDTANTVALGDIVKGEVVGNKITAYVNGVAKLNVTHNSLTSGFAGIYLDASGGLPASAASIDNFVAGNVTTTSNTTVNYGPAVQISNMVEVAGAANKLYANGTYVTSQFIEA</sequence>
<accession>A0A6J5KPU8</accession>
<dbReference type="Gene3D" id="2.60.120.560">
    <property type="entry name" value="Exo-inulinase, domain 1"/>
    <property type="match status" value="1"/>
</dbReference>
<dbReference type="EMBL" id="LR796178">
    <property type="protein sequence ID" value="CAB4124394.1"/>
    <property type="molecule type" value="Genomic_DNA"/>
</dbReference>
<gene>
    <name evidence="1" type="ORF">UFOVP49_232</name>
</gene>
<organism evidence="1">
    <name type="scientific">uncultured Caudovirales phage</name>
    <dbReference type="NCBI Taxonomy" id="2100421"/>
    <lineage>
        <taxon>Viruses</taxon>
        <taxon>Duplodnaviria</taxon>
        <taxon>Heunggongvirae</taxon>
        <taxon>Uroviricota</taxon>
        <taxon>Caudoviricetes</taxon>
        <taxon>Peduoviridae</taxon>
        <taxon>Maltschvirus</taxon>
        <taxon>Maltschvirus maltsch</taxon>
    </lineage>
</organism>
<name>A0A6J5KPU8_9CAUD</name>
<evidence type="ECO:0000313" key="1">
    <source>
        <dbReference type="EMBL" id="CAB4124394.1"/>
    </source>
</evidence>
<proteinExistence type="predicted"/>
<protein>
    <submittedName>
        <fullName evidence="1">Uncharacterized protein</fullName>
    </submittedName>
</protein>
<reference evidence="1" key="1">
    <citation type="submission" date="2020-04" db="EMBL/GenBank/DDBJ databases">
        <authorList>
            <person name="Chiriac C."/>
            <person name="Salcher M."/>
            <person name="Ghai R."/>
            <person name="Kavagutti S V."/>
        </authorList>
    </citation>
    <scope>NUCLEOTIDE SEQUENCE</scope>
</reference>